<keyword evidence="3 5" id="KW-1133">Transmembrane helix</keyword>
<dbReference type="AlphaFoldDB" id="A0A7T4R0G5"/>
<feature type="transmembrane region" description="Helical" evidence="5">
    <location>
        <begin position="154"/>
        <end position="176"/>
    </location>
</feature>
<dbReference type="GO" id="GO:0012505">
    <property type="term" value="C:endomembrane system"/>
    <property type="evidence" value="ECO:0007669"/>
    <property type="project" value="UniProtKB-SubCell"/>
</dbReference>
<dbReference type="KEGG" id="snan:I6N98_17065"/>
<protein>
    <submittedName>
        <fullName evidence="7">DUF393 domain-containing protein</fullName>
    </submittedName>
</protein>
<organism evidence="7 8">
    <name type="scientific">Spongiibacter nanhainus</name>
    <dbReference type="NCBI Taxonomy" id="2794344"/>
    <lineage>
        <taxon>Bacteria</taxon>
        <taxon>Pseudomonadati</taxon>
        <taxon>Pseudomonadota</taxon>
        <taxon>Gammaproteobacteria</taxon>
        <taxon>Cellvibrionales</taxon>
        <taxon>Spongiibacteraceae</taxon>
        <taxon>Spongiibacter</taxon>
    </lineage>
</organism>
<sequence length="622" mass="71691">MLSLRNPFVVDLRAIALMRMGIGALILADLLIRAPDLAVFLSDSGVWPRDVSMAYLGSERWSLYWISGHWLWSLLLFLCAGFFAICLLCGMRTRLATLMSFILLASLHNRAPLLLQGGDNLLLMLLFWGLFLPWGERFSFDAAMTREPRYQNRLFSAGGVALLLQIMSVYFFSAFLKNGAAWGSEGTGIYYALSNKQFTIGLASFWNDWLWLNKPLTHYVWWLELVGPLLAFSPLFFTQARLLVFFCFVTLEIGFLFNLSVGLFPFISIVSLLALLPTAALDRVFAPRRPVSSSLVMYYDRDCGFCVKTCYWLAYLLGLKSVTSIQPAQDHPEVGPLLEREFSWVLETADGSRYLRWQAIVVLLQHSPRAAWLARPLSLLGGAGDRLYHWIGNHRRQFGRVTALALPWRERYPRQGWVLQGVAALFAGGILWWNISTIPQWDYIHGVHTGLPSSRVSYPETLRTVKNVLRLDQKWNMFAPYPDRSDDWYFIPGITVGGDMVDVLRQKDGMPDWGQPDDYYPRPAFLLDYRWRKYLTRIGYRSNSRYRGEYGSWVCRTWNESRRGEQRLEAFNIYLFRKPTPAPGAADEPPTRRIRLWRHHCLDADRLGEDRVEKRLAQESGW</sequence>
<dbReference type="PANTHER" id="PTHR39535:SF2">
    <property type="entry name" value="HTTM DOMAIN-CONTAINING PROTEIN"/>
    <property type="match status" value="1"/>
</dbReference>
<evidence type="ECO:0000256" key="1">
    <source>
        <dbReference type="ARBA" id="ARBA00004127"/>
    </source>
</evidence>
<feature type="transmembrane region" description="Helical" evidence="5">
    <location>
        <begin position="111"/>
        <end position="134"/>
    </location>
</feature>
<dbReference type="InterPro" id="IPR052964">
    <property type="entry name" value="Sporulation_signal_mat"/>
</dbReference>
<comment type="subcellular location">
    <subcellularLocation>
        <location evidence="1">Endomembrane system</location>
        <topology evidence="1">Multi-pass membrane protein</topology>
    </subcellularLocation>
</comment>
<name>A0A7T4R0G5_9GAMM</name>
<dbReference type="GO" id="GO:0015035">
    <property type="term" value="F:protein-disulfide reductase activity"/>
    <property type="evidence" value="ECO:0007669"/>
    <property type="project" value="InterPro"/>
</dbReference>
<keyword evidence="2 5" id="KW-0812">Transmembrane</keyword>
<feature type="transmembrane region" description="Helical" evidence="5">
    <location>
        <begin position="242"/>
        <end position="260"/>
    </location>
</feature>
<dbReference type="EMBL" id="CP066167">
    <property type="protein sequence ID" value="QQD18029.1"/>
    <property type="molecule type" value="Genomic_DNA"/>
</dbReference>
<keyword evidence="4 5" id="KW-0472">Membrane</keyword>
<gene>
    <name evidence="7" type="ORF">I6N98_17065</name>
</gene>
<evidence type="ECO:0000313" key="7">
    <source>
        <dbReference type="EMBL" id="QQD18029.1"/>
    </source>
</evidence>
<dbReference type="Pfam" id="PF04134">
    <property type="entry name" value="DCC1-like"/>
    <property type="match status" value="1"/>
</dbReference>
<evidence type="ECO:0000256" key="3">
    <source>
        <dbReference type="ARBA" id="ARBA00022989"/>
    </source>
</evidence>
<accession>A0A7T4R0G5</accession>
<evidence type="ECO:0000256" key="2">
    <source>
        <dbReference type="ARBA" id="ARBA00022692"/>
    </source>
</evidence>
<dbReference type="InterPro" id="IPR007263">
    <property type="entry name" value="DCC1-like"/>
</dbReference>
<dbReference type="Proteomes" id="UP000596063">
    <property type="component" value="Chromosome"/>
</dbReference>
<evidence type="ECO:0000259" key="6">
    <source>
        <dbReference type="SMART" id="SM00752"/>
    </source>
</evidence>
<dbReference type="InterPro" id="IPR011020">
    <property type="entry name" value="HTTM-like"/>
</dbReference>
<evidence type="ECO:0000256" key="5">
    <source>
        <dbReference type="SAM" id="Phobius"/>
    </source>
</evidence>
<feature type="transmembrane region" description="Helical" evidence="5">
    <location>
        <begin position="70"/>
        <end position="90"/>
    </location>
</feature>
<feature type="domain" description="HTTM-like" evidence="6">
    <location>
        <begin position="7"/>
        <end position="280"/>
    </location>
</feature>
<dbReference type="PANTHER" id="PTHR39535">
    <property type="entry name" value="SPORULATION-DELAYING PROTEIN SDPB"/>
    <property type="match status" value="1"/>
</dbReference>
<keyword evidence="8" id="KW-1185">Reference proteome</keyword>
<feature type="transmembrane region" description="Helical" evidence="5">
    <location>
        <begin position="219"/>
        <end position="237"/>
    </location>
</feature>
<dbReference type="SMART" id="SM00752">
    <property type="entry name" value="HTTM"/>
    <property type="match status" value="1"/>
</dbReference>
<reference evidence="7 8" key="1">
    <citation type="submission" date="2020-12" db="EMBL/GenBank/DDBJ databases">
        <authorList>
            <person name="Shan Y."/>
        </authorList>
    </citation>
    <scope>NUCLEOTIDE SEQUENCE [LARGE SCALE GENOMIC DNA]</scope>
    <source>
        <strain evidence="8">csc3.9</strain>
    </source>
</reference>
<evidence type="ECO:0000256" key="4">
    <source>
        <dbReference type="ARBA" id="ARBA00023136"/>
    </source>
</evidence>
<proteinExistence type="predicted"/>
<evidence type="ECO:0000313" key="8">
    <source>
        <dbReference type="Proteomes" id="UP000596063"/>
    </source>
</evidence>
<dbReference type="RefSeq" id="WP_198569527.1">
    <property type="nucleotide sequence ID" value="NZ_CP066167.1"/>
</dbReference>
<feature type="transmembrane region" description="Helical" evidence="5">
    <location>
        <begin position="12"/>
        <end position="32"/>
    </location>
</feature>